<evidence type="ECO:0000259" key="3">
    <source>
        <dbReference type="PROSITE" id="PS01031"/>
    </source>
</evidence>
<dbReference type="SUPFAM" id="SSF49764">
    <property type="entry name" value="HSP20-like chaperones"/>
    <property type="match status" value="1"/>
</dbReference>
<dbReference type="Gene3D" id="2.60.40.790">
    <property type="match status" value="1"/>
</dbReference>
<dbReference type="EMBL" id="LGTE01000004">
    <property type="protein sequence ID" value="KNZ70426.1"/>
    <property type="molecule type" value="Genomic_DNA"/>
</dbReference>
<dbReference type="InterPro" id="IPR002068">
    <property type="entry name" value="A-crystallin/Hsp20_dom"/>
</dbReference>
<dbReference type="PROSITE" id="PS01031">
    <property type="entry name" value="SHSP"/>
    <property type="match status" value="1"/>
</dbReference>
<dbReference type="AlphaFoldDB" id="A0A0L6W4P5"/>
<dbReference type="Pfam" id="PF00011">
    <property type="entry name" value="HSP20"/>
    <property type="match status" value="1"/>
</dbReference>
<evidence type="ECO:0000313" key="4">
    <source>
        <dbReference type="EMBL" id="KNZ70426.1"/>
    </source>
</evidence>
<dbReference type="PANTHER" id="PTHR11527">
    <property type="entry name" value="HEAT-SHOCK PROTEIN 20 FAMILY MEMBER"/>
    <property type="match status" value="1"/>
</dbReference>
<dbReference type="Proteomes" id="UP000037175">
    <property type="component" value="Unassembled WGS sequence"/>
</dbReference>
<dbReference type="CDD" id="cd06471">
    <property type="entry name" value="ACD_LpsHSP_like"/>
    <property type="match status" value="1"/>
</dbReference>
<dbReference type="PATRIC" id="fig|281456.6.peg.1054"/>
<keyword evidence="5" id="KW-1185">Reference proteome</keyword>
<evidence type="ECO:0000313" key="5">
    <source>
        <dbReference type="Proteomes" id="UP000037175"/>
    </source>
</evidence>
<sequence length="148" mass="17452">MFGLTPYRRHGVQRRPGDIFDLEGVFENFFHDHFWPAFYTGGQMRVDIKENDKEYVVEAELPGVKKDEINVELNEDRLTIAVERKEETNEEKENYIRKERRYGSMVRSFYVPNILNDQVSAKFENGVLSIVLPKREPGKNKGNRIEIK</sequence>
<name>A0A0L6W4P5_9FIRM</name>
<organism evidence="4 5">
    <name type="scientific">Thermincola ferriacetica</name>
    <dbReference type="NCBI Taxonomy" id="281456"/>
    <lineage>
        <taxon>Bacteria</taxon>
        <taxon>Bacillati</taxon>
        <taxon>Bacillota</taxon>
        <taxon>Clostridia</taxon>
        <taxon>Eubacteriales</taxon>
        <taxon>Thermincolaceae</taxon>
        <taxon>Thermincola</taxon>
    </lineage>
</organism>
<proteinExistence type="inferred from homology"/>
<evidence type="ECO:0000256" key="1">
    <source>
        <dbReference type="PROSITE-ProRule" id="PRU00285"/>
    </source>
</evidence>
<comment type="similarity">
    <text evidence="1 2">Belongs to the small heat shock protein (HSP20) family.</text>
</comment>
<gene>
    <name evidence="4" type="ORF">Tfer_0992</name>
</gene>
<dbReference type="RefSeq" id="WP_052217126.1">
    <property type="nucleotide sequence ID" value="NZ_LGTE01000004.1"/>
</dbReference>
<evidence type="ECO:0000256" key="2">
    <source>
        <dbReference type="RuleBase" id="RU003616"/>
    </source>
</evidence>
<accession>A0A0L6W4P5</accession>
<dbReference type="InterPro" id="IPR008978">
    <property type="entry name" value="HSP20-like_chaperone"/>
</dbReference>
<keyword evidence="4" id="KW-0346">Stress response</keyword>
<protein>
    <submittedName>
        <fullName evidence="4">Heat shock protein Hsp20</fullName>
    </submittedName>
</protein>
<reference evidence="5" key="1">
    <citation type="submission" date="2015-07" db="EMBL/GenBank/DDBJ databases">
        <title>Complete Genome of Thermincola ferriacetica strain Z-0001T.</title>
        <authorList>
            <person name="Lusk B."/>
            <person name="Badalamenti J.P."/>
            <person name="Parameswaran P."/>
            <person name="Bond D.R."/>
            <person name="Torres C.I."/>
        </authorList>
    </citation>
    <scope>NUCLEOTIDE SEQUENCE [LARGE SCALE GENOMIC DNA]</scope>
    <source>
        <strain evidence="5">Z-0001</strain>
    </source>
</reference>
<feature type="domain" description="SHSP" evidence="3">
    <location>
        <begin position="37"/>
        <end position="148"/>
    </location>
</feature>
<dbReference type="InterPro" id="IPR031107">
    <property type="entry name" value="Small_HSP"/>
</dbReference>
<comment type="caution">
    <text evidence="4">The sequence shown here is derived from an EMBL/GenBank/DDBJ whole genome shotgun (WGS) entry which is preliminary data.</text>
</comment>